<dbReference type="AlphaFoldDB" id="A0A231HF88"/>
<reference evidence="1 2" key="1">
    <citation type="submission" date="2017-07" db="EMBL/GenBank/DDBJ databases">
        <title>First draft Genome Sequence of Nocardia cerradoensis isolated from human infection.</title>
        <authorList>
            <person name="Carrasco G."/>
        </authorList>
    </citation>
    <scope>NUCLEOTIDE SEQUENCE [LARGE SCALE GENOMIC DNA]</scope>
    <source>
        <strain evidence="1 2">CNM20130759</strain>
    </source>
</reference>
<dbReference type="Proteomes" id="UP000215506">
    <property type="component" value="Unassembled WGS sequence"/>
</dbReference>
<accession>A0A231HF88</accession>
<evidence type="ECO:0000313" key="2">
    <source>
        <dbReference type="Proteomes" id="UP000215506"/>
    </source>
</evidence>
<protein>
    <submittedName>
        <fullName evidence="1">Uncharacterized protein</fullName>
    </submittedName>
</protein>
<organism evidence="1 2">
    <name type="scientific">Nocardia cerradoensis</name>
    <dbReference type="NCBI Taxonomy" id="85688"/>
    <lineage>
        <taxon>Bacteria</taxon>
        <taxon>Bacillati</taxon>
        <taxon>Actinomycetota</taxon>
        <taxon>Actinomycetes</taxon>
        <taxon>Mycobacteriales</taxon>
        <taxon>Nocardiaceae</taxon>
        <taxon>Nocardia</taxon>
    </lineage>
</organism>
<dbReference type="RefSeq" id="WP_039779562.1">
    <property type="nucleotide sequence ID" value="NZ_JAAXOR010000003.1"/>
</dbReference>
<dbReference type="Pfam" id="PF19901">
    <property type="entry name" value="DUF6374"/>
    <property type="match status" value="1"/>
</dbReference>
<sequence>MELTPLEYARLNLEQVRAQLVDAAAFDKALTPDQLERAAWKIREGLRIYREHTESPRVGRPGSACLDYRGAHRRPW</sequence>
<comment type="caution">
    <text evidence="1">The sequence shown here is derived from an EMBL/GenBank/DDBJ whole genome shotgun (WGS) entry which is preliminary data.</text>
</comment>
<dbReference type="EMBL" id="NGAF01000001">
    <property type="protein sequence ID" value="OXR47643.1"/>
    <property type="molecule type" value="Genomic_DNA"/>
</dbReference>
<proteinExistence type="predicted"/>
<evidence type="ECO:0000313" key="1">
    <source>
        <dbReference type="EMBL" id="OXR47643.1"/>
    </source>
</evidence>
<gene>
    <name evidence="1" type="ORF">B7C42_00768</name>
</gene>
<dbReference type="InterPro" id="IPR045954">
    <property type="entry name" value="DUF6374"/>
</dbReference>
<keyword evidence="2" id="KW-1185">Reference proteome</keyword>
<name>A0A231HF88_9NOCA</name>